<feature type="transmembrane region" description="Helical" evidence="9">
    <location>
        <begin position="498"/>
        <end position="517"/>
    </location>
</feature>
<accession>A0A379U0W4</accession>
<keyword evidence="8 9" id="KW-0472">Membrane</keyword>
<comment type="subcellular location">
    <subcellularLocation>
        <location evidence="1">Cell membrane</location>
        <topology evidence="1">Multi-pass membrane protein</topology>
    </subcellularLocation>
</comment>
<dbReference type="PROSITE" id="PS51108">
    <property type="entry name" value="PTS_EIID"/>
    <property type="match status" value="1"/>
</dbReference>
<feature type="transmembrane region" description="Helical" evidence="9">
    <location>
        <begin position="419"/>
        <end position="441"/>
    </location>
</feature>
<dbReference type="NCBIfam" id="NF040757">
    <property type="entry name" value="AgaW"/>
    <property type="match status" value="1"/>
</dbReference>
<dbReference type="PROSITE" id="PS51106">
    <property type="entry name" value="PTS_EIIC_TYPE_4"/>
    <property type="match status" value="1"/>
</dbReference>
<evidence type="ECO:0000256" key="1">
    <source>
        <dbReference type="ARBA" id="ARBA00004651"/>
    </source>
</evidence>
<protein>
    <submittedName>
        <fullName evidence="10">PTS family sugar transport protein component IID</fullName>
    </submittedName>
</protein>
<feature type="transmembrane region" description="Helical" evidence="9">
    <location>
        <begin position="95"/>
        <end position="116"/>
    </location>
</feature>
<keyword evidence="4 10" id="KW-0762">Sugar transport</keyword>
<gene>
    <name evidence="10" type="primary">agaC_1</name>
    <name evidence="10" type="ORF">NCTC10060_03188</name>
</gene>
<proteinExistence type="predicted"/>
<reference evidence="10 11" key="1">
    <citation type="submission" date="2018-06" db="EMBL/GenBank/DDBJ databases">
        <authorList>
            <consortium name="Pathogen Informatics"/>
            <person name="Doyle S."/>
        </authorList>
    </citation>
    <scope>NUCLEOTIDE SEQUENCE [LARGE SCALE GENOMIC DNA]</scope>
    <source>
        <strain evidence="10 11">NCTC10060</strain>
    </source>
</reference>
<evidence type="ECO:0000256" key="3">
    <source>
        <dbReference type="ARBA" id="ARBA00022475"/>
    </source>
</evidence>
<evidence type="ECO:0000256" key="7">
    <source>
        <dbReference type="ARBA" id="ARBA00022989"/>
    </source>
</evidence>
<dbReference type="InterPro" id="IPR050303">
    <property type="entry name" value="GatZ_KbaZ_carbometab"/>
</dbReference>
<dbReference type="GO" id="GO:0009401">
    <property type="term" value="P:phosphoenolpyruvate-dependent sugar phosphotransferase system"/>
    <property type="evidence" value="ECO:0007669"/>
    <property type="project" value="UniProtKB-KW"/>
</dbReference>
<evidence type="ECO:0000256" key="4">
    <source>
        <dbReference type="ARBA" id="ARBA00022597"/>
    </source>
</evidence>
<feature type="transmembrane region" description="Helical" evidence="9">
    <location>
        <begin position="529"/>
        <end position="548"/>
    </location>
</feature>
<dbReference type="EMBL" id="UGXH01000003">
    <property type="protein sequence ID" value="SUG56030.1"/>
    <property type="molecule type" value="Genomic_DNA"/>
</dbReference>
<evidence type="ECO:0000313" key="11">
    <source>
        <dbReference type="Proteomes" id="UP000254633"/>
    </source>
</evidence>
<keyword evidence="3" id="KW-1003">Cell membrane</keyword>
<dbReference type="GO" id="GO:0005886">
    <property type="term" value="C:plasma membrane"/>
    <property type="evidence" value="ECO:0007669"/>
    <property type="project" value="UniProtKB-SubCell"/>
</dbReference>
<feature type="transmembrane region" description="Helical" evidence="9">
    <location>
        <begin position="178"/>
        <end position="198"/>
    </location>
</feature>
<evidence type="ECO:0000256" key="9">
    <source>
        <dbReference type="SAM" id="Phobius"/>
    </source>
</evidence>
<dbReference type="AlphaFoldDB" id="A0A379U0W4"/>
<dbReference type="InterPro" id="IPR047835">
    <property type="entry name" value="PTS_IIC_GalNAc_AgaW-like"/>
</dbReference>
<dbReference type="Pfam" id="PF03609">
    <property type="entry name" value="EII-Sor"/>
    <property type="match status" value="1"/>
</dbReference>
<sequence>MLFEATLVAIWAFLCGIDKYDVALNIHRPLITGPVVGLIMGDMEVGLIAGATLELAWLGLVPNAGAQPPDVTMGTIAAVAFAVMTGQSPEVAMGVGMPIAVLMQMIVIGFFAMTAFTMGKADRCAEQADMAGISRLLVGTLITRSMLYFIIAFVTVYFGEHAAAWIDENTPTVLLEGLGIGAKMVPAIGFAMLLKIMWSKEVAGVFFIGFVMTTYLKLPIMAVAILGASIALLYYFFSGKTAITIPNKQRISKMASDITADKGRVAEAKTSSLIDNVDAYQDTEVRKVISRKDLWKCAIRGLFMEGNFNFERMQGGGFAYSIIPALQKIHGNNRADLAKSLKNHLQFFNASPKLFTFLLGTAVAMEENKEKPSTINVMKVAGMGPTGGIGDAIDHMTLMPLTLALGASIAIEGSIAGPFVFFILYQIVHFLVYFGLMFMGYRAGTAAMVNMSDATEKLAKAANIMGIFVIGALCATFIRLQTTAAIDLGGKTVELQTALFDKIMPNLLPLALVFFMFKMVKGTGFWAKPPVLIFSTLAAGVIGHLLGIV</sequence>
<evidence type="ECO:0000313" key="10">
    <source>
        <dbReference type="EMBL" id="SUG56030.1"/>
    </source>
</evidence>
<keyword evidence="6 9" id="KW-0812">Transmembrane</keyword>
<evidence type="ECO:0000256" key="2">
    <source>
        <dbReference type="ARBA" id="ARBA00022448"/>
    </source>
</evidence>
<dbReference type="InterPro" id="IPR004700">
    <property type="entry name" value="PTS_IIC_man"/>
</dbReference>
<keyword evidence="7 9" id="KW-1133">Transmembrane helix</keyword>
<evidence type="ECO:0000256" key="8">
    <source>
        <dbReference type="ARBA" id="ARBA00023136"/>
    </source>
</evidence>
<feature type="transmembrane region" description="Helical" evidence="9">
    <location>
        <begin position="461"/>
        <end position="478"/>
    </location>
</feature>
<evidence type="ECO:0000256" key="6">
    <source>
        <dbReference type="ARBA" id="ARBA00022692"/>
    </source>
</evidence>
<evidence type="ECO:0000256" key="5">
    <source>
        <dbReference type="ARBA" id="ARBA00022683"/>
    </source>
</evidence>
<feature type="transmembrane region" description="Helical" evidence="9">
    <location>
        <begin position="218"/>
        <end position="237"/>
    </location>
</feature>
<dbReference type="InterPro" id="IPR004704">
    <property type="entry name" value="PTS_IID_man"/>
</dbReference>
<keyword evidence="2" id="KW-0813">Transport</keyword>
<organism evidence="10 11">
    <name type="scientific">Salmonella diarizonae</name>
    <dbReference type="NCBI Taxonomy" id="59204"/>
    <lineage>
        <taxon>Bacteria</taxon>
        <taxon>Pseudomonadati</taxon>
        <taxon>Pseudomonadota</taxon>
        <taxon>Gammaproteobacteria</taxon>
        <taxon>Enterobacterales</taxon>
        <taxon>Enterobacteriaceae</taxon>
        <taxon>Salmonella</taxon>
    </lineage>
</organism>
<feature type="transmembrane region" description="Helical" evidence="9">
    <location>
        <begin position="136"/>
        <end position="158"/>
    </location>
</feature>
<name>A0A379U0W4_SALDZ</name>
<dbReference type="PANTHER" id="PTHR32502">
    <property type="entry name" value="N-ACETYLGALACTOSAMINE PERMEASE II COMPONENT-RELATED"/>
    <property type="match status" value="1"/>
</dbReference>
<dbReference type="Pfam" id="PF03613">
    <property type="entry name" value="EIID-AGA"/>
    <property type="match status" value="1"/>
</dbReference>
<dbReference type="PANTHER" id="PTHR32502:SF5">
    <property type="entry name" value="N-ACETYLGALACTOSAMINE PERMEASE IID COMPONENT-RELATED"/>
    <property type="match status" value="1"/>
</dbReference>
<keyword evidence="5" id="KW-0598">Phosphotransferase system</keyword>
<dbReference type="Proteomes" id="UP000254633">
    <property type="component" value="Unassembled WGS sequence"/>
</dbReference>